<dbReference type="GO" id="GO:0016787">
    <property type="term" value="F:hydrolase activity"/>
    <property type="evidence" value="ECO:0007669"/>
    <property type="project" value="UniProtKB-KW"/>
</dbReference>
<dbReference type="Proteomes" id="UP000477750">
    <property type="component" value="Unassembled WGS sequence"/>
</dbReference>
<dbReference type="PANTHER" id="PTHR43319">
    <property type="entry name" value="BETA-LACTAMASE-RELATED"/>
    <property type="match status" value="1"/>
</dbReference>
<dbReference type="Gene3D" id="3.40.710.10">
    <property type="entry name" value="DD-peptidase/beta-lactamase superfamily"/>
    <property type="match status" value="1"/>
</dbReference>
<dbReference type="InterPro" id="IPR001466">
    <property type="entry name" value="Beta-lactam-related"/>
</dbReference>
<dbReference type="PANTHER" id="PTHR43319:SF3">
    <property type="entry name" value="BETA-LACTAMASE-RELATED DOMAIN-CONTAINING PROTEIN"/>
    <property type="match status" value="1"/>
</dbReference>
<name>A0A6L5G7E0_9ACTN</name>
<evidence type="ECO:0000259" key="1">
    <source>
        <dbReference type="Pfam" id="PF00144"/>
    </source>
</evidence>
<comment type="caution">
    <text evidence="2">The sequence shown here is derived from an EMBL/GenBank/DDBJ whole genome shotgun (WGS) entry which is preliminary data.</text>
</comment>
<reference evidence="2 3" key="1">
    <citation type="submission" date="2019-10" db="EMBL/GenBank/DDBJ databases">
        <title>Glycomyces albidus sp. nov., a novel actinomycete isolated from rhizosphere soil of wheat (Triticum aestivum L.).</title>
        <authorList>
            <person name="Qian L."/>
        </authorList>
    </citation>
    <scope>NUCLEOTIDE SEQUENCE [LARGE SCALE GENOMIC DNA]</scope>
    <source>
        <strain evidence="2 3">NEAU-7082</strain>
    </source>
</reference>
<dbReference type="InterPro" id="IPR012338">
    <property type="entry name" value="Beta-lactam/transpept-like"/>
</dbReference>
<dbReference type="SUPFAM" id="SSF56601">
    <property type="entry name" value="beta-lactamase/transpeptidase-like"/>
    <property type="match status" value="1"/>
</dbReference>
<accession>A0A6L5G7E0</accession>
<dbReference type="RefSeq" id="WP_153024652.1">
    <property type="nucleotide sequence ID" value="NZ_WIAO01000007.1"/>
</dbReference>
<gene>
    <name evidence="2" type="ORF">GFD30_07880</name>
</gene>
<protein>
    <submittedName>
        <fullName evidence="2">Serine hydrolase</fullName>
    </submittedName>
</protein>
<feature type="domain" description="Beta-lactamase-related" evidence="1">
    <location>
        <begin position="26"/>
        <end position="376"/>
    </location>
</feature>
<keyword evidence="2" id="KW-0378">Hydrolase</keyword>
<proteinExistence type="predicted"/>
<dbReference type="EMBL" id="WIAO01000007">
    <property type="protein sequence ID" value="MQM25488.1"/>
    <property type="molecule type" value="Genomic_DNA"/>
</dbReference>
<sequence>MNTTRIEGTVATGFESVRDEFAAFVTETDGQTGSQLAAYHHGRLVVDLWAGDGTGPDTLTGVHSVTKGATTLVTALLVQDGLVDLDLPVARYWPEFGRAGKAAITVRDVMSHRSGVIGIPGGFTVEELVDERLVADRLAAEAPLWRPGTAHGYAGFTVGALLNEVVRRTTGQTIQEVYAERVREPYDLDFHLGLPEELEPRYRDIRPWTATPEQEAAFAAYSPNPDGIAGIGYNLGERGFTPETVMTFPNARIVRATGPASAGGVASARGIAKLYAATIGEVDGRAPLLKPETLTEFTTIHSTGTNLVTGDGSPFALGFEAKGLIHPFLSARAFGHTGSAGADGIADPLHGIAIGYTRSLAAFAFDAPERGRFAAAIAGAAAGLGGEES</sequence>
<dbReference type="InterPro" id="IPR052907">
    <property type="entry name" value="Beta-lactamase/esterase"/>
</dbReference>
<keyword evidence="3" id="KW-1185">Reference proteome</keyword>
<organism evidence="2 3">
    <name type="scientific">Glycomyces albidus</name>
    <dbReference type="NCBI Taxonomy" id="2656774"/>
    <lineage>
        <taxon>Bacteria</taxon>
        <taxon>Bacillati</taxon>
        <taxon>Actinomycetota</taxon>
        <taxon>Actinomycetes</taxon>
        <taxon>Glycomycetales</taxon>
        <taxon>Glycomycetaceae</taxon>
        <taxon>Glycomyces</taxon>
    </lineage>
</organism>
<evidence type="ECO:0000313" key="2">
    <source>
        <dbReference type="EMBL" id="MQM25488.1"/>
    </source>
</evidence>
<dbReference type="Pfam" id="PF00144">
    <property type="entry name" value="Beta-lactamase"/>
    <property type="match status" value="1"/>
</dbReference>
<dbReference type="AlphaFoldDB" id="A0A6L5G7E0"/>
<evidence type="ECO:0000313" key="3">
    <source>
        <dbReference type="Proteomes" id="UP000477750"/>
    </source>
</evidence>